<dbReference type="AlphaFoldDB" id="A0A7S0JDU6"/>
<dbReference type="GO" id="GO:0004768">
    <property type="term" value="F:stearoyl-CoA 9-desaturase activity"/>
    <property type="evidence" value="ECO:0007669"/>
    <property type="project" value="TreeGrafter"/>
</dbReference>
<evidence type="ECO:0000256" key="2">
    <source>
        <dbReference type="ARBA" id="ARBA00009295"/>
    </source>
</evidence>
<dbReference type="PANTHER" id="PTHR11351">
    <property type="entry name" value="ACYL-COA DESATURASE"/>
    <property type="match status" value="1"/>
</dbReference>
<reference evidence="11" key="1">
    <citation type="submission" date="2021-01" db="EMBL/GenBank/DDBJ databases">
        <authorList>
            <person name="Corre E."/>
            <person name="Pelletier E."/>
            <person name="Niang G."/>
            <person name="Scheremetjew M."/>
            <person name="Finn R."/>
            <person name="Kale V."/>
            <person name="Holt S."/>
            <person name="Cochrane G."/>
            <person name="Meng A."/>
            <person name="Brown T."/>
            <person name="Cohen L."/>
        </authorList>
    </citation>
    <scope>NUCLEOTIDE SEQUENCE</scope>
    <source>
        <strain evidence="11">RCC1130</strain>
    </source>
</reference>
<evidence type="ECO:0000256" key="4">
    <source>
        <dbReference type="ARBA" id="ARBA00022832"/>
    </source>
</evidence>
<keyword evidence="5 10" id="KW-1133">Transmembrane helix</keyword>
<evidence type="ECO:0000313" key="11">
    <source>
        <dbReference type="EMBL" id="CAD8548611.1"/>
    </source>
</evidence>
<evidence type="ECO:0000256" key="3">
    <source>
        <dbReference type="ARBA" id="ARBA00022692"/>
    </source>
</evidence>
<protein>
    <recommendedName>
        <fullName evidence="12">Fatty acid desaturase domain-containing protein</fullName>
    </recommendedName>
</protein>
<name>A0A7S0JDU6_9EUKA</name>
<feature type="transmembrane region" description="Helical" evidence="10">
    <location>
        <begin position="63"/>
        <end position="82"/>
    </location>
</feature>
<proteinExistence type="inferred from homology"/>
<feature type="transmembrane region" description="Helical" evidence="10">
    <location>
        <begin position="39"/>
        <end position="56"/>
    </location>
</feature>
<evidence type="ECO:0000256" key="1">
    <source>
        <dbReference type="ARBA" id="ARBA00004141"/>
    </source>
</evidence>
<dbReference type="PRINTS" id="PR00075">
    <property type="entry name" value="FACDDSATRASE"/>
</dbReference>
<dbReference type="GO" id="GO:0005789">
    <property type="term" value="C:endoplasmic reticulum membrane"/>
    <property type="evidence" value="ECO:0007669"/>
    <property type="project" value="TreeGrafter"/>
</dbReference>
<evidence type="ECO:0000256" key="9">
    <source>
        <dbReference type="RuleBase" id="RU000581"/>
    </source>
</evidence>
<comment type="similarity">
    <text evidence="2 9">Belongs to the fatty acid desaturase type 1 family.</text>
</comment>
<keyword evidence="6 9" id="KW-0560">Oxidoreductase</keyword>
<dbReference type="GO" id="GO:0005506">
    <property type="term" value="F:iron ion binding"/>
    <property type="evidence" value="ECO:0007669"/>
    <property type="project" value="TreeGrafter"/>
</dbReference>
<evidence type="ECO:0000256" key="10">
    <source>
        <dbReference type="SAM" id="Phobius"/>
    </source>
</evidence>
<evidence type="ECO:0000256" key="6">
    <source>
        <dbReference type="ARBA" id="ARBA00023002"/>
    </source>
</evidence>
<sequence>MAHSKWWARGGMSIFCNGYGLLLAVLVTNSVSIASSLPLAVQMSLGVFLIAGFCCARRATPKAYFWLTVPMFSLALLLGLQVPYALAYYAWAFFLFQLKVGVCMSCCLHRYAAHAAFKCGPATNLALGCLGCLANQGGPIWWASKHRAHHKFCDGERDPHCAARMGEIEAFGFFTRQQCVDEQFAPAHIEGTCMRVIDTFALAFPLAECFLAWHLFGHGGLWASLASAFLSQTVTLFFNLANHPPSHAAAGVQKEDSACLATDDGGLYVPSNIFLYALSFLAPMANYLGEGAHHHHHDHASLARRPGLDWPYHCFIYPLAALQLVWAVKKAP</sequence>
<comment type="cofactor">
    <cofactor evidence="9">
        <name>Fe(2+)</name>
        <dbReference type="ChEBI" id="CHEBI:29033"/>
    </cofactor>
</comment>
<keyword evidence="8 10" id="KW-0472">Membrane</keyword>
<gene>
    <name evidence="11" type="ORF">CLEP1334_LOCUS23901</name>
</gene>
<keyword evidence="4" id="KW-0276">Fatty acid metabolism</keyword>
<keyword evidence="3 9" id="KW-0812">Transmembrane</keyword>
<comment type="domain">
    <text evidence="9">The histidine box domains are involved in binding the catalytic metal ions.</text>
</comment>
<feature type="transmembrane region" description="Helical" evidence="10">
    <location>
        <begin position="12"/>
        <end position="33"/>
    </location>
</feature>
<accession>A0A7S0JDU6</accession>
<keyword evidence="7" id="KW-0443">Lipid metabolism</keyword>
<dbReference type="EMBL" id="HBER01047713">
    <property type="protein sequence ID" value="CAD8548611.1"/>
    <property type="molecule type" value="Transcribed_RNA"/>
</dbReference>
<organism evidence="11">
    <name type="scientific">Calcidiscus leptoporus</name>
    <dbReference type="NCBI Taxonomy" id="127549"/>
    <lineage>
        <taxon>Eukaryota</taxon>
        <taxon>Haptista</taxon>
        <taxon>Haptophyta</taxon>
        <taxon>Prymnesiophyceae</taxon>
        <taxon>Coccolithales</taxon>
        <taxon>Calcidiscaceae</taxon>
        <taxon>Calcidiscus</taxon>
    </lineage>
</organism>
<evidence type="ECO:0008006" key="12">
    <source>
        <dbReference type="Google" id="ProtNLM"/>
    </source>
</evidence>
<dbReference type="InterPro" id="IPR015876">
    <property type="entry name" value="Acyl-CoA_DS"/>
</dbReference>
<comment type="subcellular location">
    <subcellularLocation>
        <location evidence="1">Membrane</location>
        <topology evidence="1">Multi-pass membrane protein</topology>
    </subcellularLocation>
</comment>
<evidence type="ECO:0000256" key="5">
    <source>
        <dbReference type="ARBA" id="ARBA00022989"/>
    </source>
</evidence>
<dbReference type="PANTHER" id="PTHR11351:SF101">
    <property type="entry name" value="FATTY ACID DESATURASE DOMAIN-CONTAINING PROTEIN"/>
    <property type="match status" value="1"/>
</dbReference>
<evidence type="ECO:0000256" key="7">
    <source>
        <dbReference type="ARBA" id="ARBA00023098"/>
    </source>
</evidence>
<dbReference type="GO" id="GO:0006636">
    <property type="term" value="P:unsaturated fatty acid biosynthetic process"/>
    <property type="evidence" value="ECO:0007669"/>
    <property type="project" value="TreeGrafter"/>
</dbReference>
<keyword evidence="9" id="KW-0275">Fatty acid biosynthesis</keyword>
<keyword evidence="9" id="KW-0444">Lipid biosynthesis</keyword>
<evidence type="ECO:0000256" key="8">
    <source>
        <dbReference type="ARBA" id="ARBA00023136"/>
    </source>
</evidence>